<feature type="domain" description="Ubiquitin-like" evidence="3">
    <location>
        <begin position="34"/>
        <end position="83"/>
    </location>
</feature>
<evidence type="ECO:0000313" key="4">
    <source>
        <dbReference type="EMBL" id="KAF5387366.1"/>
    </source>
</evidence>
<gene>
    <name evidence="4" type="ORF">D9757_005740</name>
</gene>
<feature type="region of interest" description="Disordered" evidence="1">
    <location>
        <begin position="283"/>
        <end position="323"/>
    </location>
</feature>
<dbReference type="SMART" id="SM00727">
    <property type="entry name" value="STI1"/>
    <property type="match status" value="2"/>
</dbReference>
<comment type="caution">
    <text evidence="4">The sequence shown here is derived from an EMBL/GenBank/DDBJ whole genome shotgun (WGS) entry which is preliminary data.</text>
</comment>
<dbReference type="Gene3D" id="1.10.8.10">
    <property type="entry name" value="DNA helicase RuvA subunit, C-terminal domain"/>
    <property type="match status" value="1"/>
</dbReference>
<dbReference type="PANTHER" id="PTHR10677:SF3">
    <property type="entry name" value="FI07626P-RELATED"/>
    <property type="match status" value="1"/>
</dbReference>
<dbReference type="InterPro" id="IPR000626">
    <property type="entry name" value="Ubiquitin-like_dom"/>
</dbReference>
<evidence type="ECO:0000313" key="5">
    <source>
        <dbReference type="Proteomes" id="UP000518752"/>
    </source>
</evidence>
<proteinExistence type="predicted"/>
<protein>
    <submittedName>
        <fullName evidence="4">Uncharacterized protein</fullName>
    </submittedName>
</protein>
<reference evidence="4 5" key="1">
    <citation type="journal article" date="2020" name="ISME J.">
        <title>Uncovering the hidden diversity of litter-decomposition mechanisms in mushroom-forming fungi.</title>
        <authorList>
            <person name="Floudas D."/>
            <person name="Bentzer J."/>
            <person name="Ahren D."/>
            <person name="Johansson T."/>
            <person name="Persson P."/>
            <person name="Tunlid A."/>
        </authorList>
    </citation>
    <scope>NUCLEOTIDE SEQUENCE [LARGE SCALE GENOMIC DNA]</scope>
    <source>
        <strain evidence="4 5">CBS 406.79</strain>
    </source>
</reference>
<dbReference type="PROSITE" id="PS50030">
    <property type="entry name" value="UBA"/>
    <property type="match status" value="1"/>
</dbReference>
<dbReference type="PANTHER" id="PTHR10677">
    <property type="entry name" value="UBIQUILIN"/>
    <property type="match status" value="1"/>
</dbReference>
<evidence type="ECO:0000259" key="2">
    <source>
        <dbReference type="PROSITE" id="PS50030"/>
    </source>
</evidence>
<dbReference type="CDD" id="cd14399">
    <property type="entry name" value="UBA_PLICs"/>
    <property type="match status" value="1"/>
</dbReference>
<dbReference type="AlphaFoldDB" id="A0A8H5MBB3"/>
<organism evidence="4 5">
    <name type="scientific">Collybiopsis confluens</name>
    <dbReference type="NCBI Taxonomy" id="2823264"/>
    <lineage>
        <taxon>Eukaryota</taxon>
        <taxon>Fungi</taxon>
        <taxon>Dikarya</taxon>
        <taxon>Basidiomycota</taxon>
        <taxon>Agaricomycotina</taxon>
        <taxon>Agaricomycetes</taxon>
        <taxon>Agaricomycetidae</taxon>
        <taxon>Agaricales</taxon>
        <taxon>Marasmiineae</taxon>
        <taxon>Omphalotaceae</taxon>
        <taxon>Collybiopsis</taxon>
    </lineage>
</organism>
<dbReference type="Pfam" id="PF23195">
    <property type="entry name" value="UBQLN1"/>
    <property type="match status" value="1"/>
</dbReference>
<dbReference type="InterPro" id="IPR029071">
    <property type="entry name" value="Ubiquitin-like_domsf"/>
</dbReference>
<evidence type="ECO:0000259" key="3">
    <source>
        <dbReference type="PROSITE" id="PS50053"/>
    </source>
</evidence>
<accession>A0A8H5MBB3</accession>
<dbReference type="GO" id="GO:0005829">
    <property type="term" value="C:cytosol"/>
    <property type="evidence" value="ECO:0007669"/>
    <property type="project" value="TreeGrafter"/>
</dbReference>
<dbReference type="InterPro" id="IPR015496">
    <property type="entry name" value="Ubiquilin"/>
</dbReference>
<feature type="compositionally biased region" description="Low complexity" evidence="1">
    <location>
        <begin position="125"/>
        <end position="146"/>
    </location>
</feature>
<dbReference type="Pfam" id="PF00240">
    <property type="entry name" value="ubiquitin"/>
    <property type="match status" value="1"/>
</dbReference>
<dbReference type="SMART" id="SM00165">
    <property type="entry name" value="UBA"/>
    <property type="match status" value="1"/>
</dbReference>
<dbReference type="InterPro" id="IPR009060">
    <property type="entry name" value="UBA-like_sf"/>
</dbReference>
<dbReference type="Pfam" id="PF00627">
    <property type="entry name" value="UBA"/>
    <property type="match status" value="1"/>
</dbReference>
<name>A0A8H5MBB3_9AGAR</name>
<dbReference type="InterPro" id="IPR015940">
    <property type="entry name" value="UBA"/>
</dbReference>
<dbReference type="Gene3D" id="3.10.20.90">
    <property type="entry name" value="Phosphatidylinositol 3-kinase Catalytic Subunit, Chain A, domain 1"/>
    <property type="match status" value="1"/>
</dbReference>
<dbReference type="Proteomes" id="UP000518752">
    <property type="component" value="Unassembled WGS sequence"/>
</dbReference>
<feature type="domain" description="UBA" evidence="2">
    <location>
        <begin position="369"/>
        <end position="413"/>
    </location>
</feature>
<dbReference type="OrthoDB" id="267397at2759"/>
<dbReference type="GO" id="GO:0031593">
    <property type="term" value="F:polyubiquitin modification-dependent protein binding"/>
    <property type="evidence" value="ECO:0007669"/>
    <property type="project" value="TreeGrafter"/>
</dbReference>
<feature type="compositionally biased region" description="Polar residues" evidence="1">
    <location>
        <begin position="299"/>
        <end position="310"/>
    </location>
</feature>
<dbReference type="EMBL" id="JAACJN010000033">
    <property type="protein sequence ID" value="KAF5387366.1"/>
    <property type="molecule type" value="Genomic_DNA"/>
</dbReference>
<dbReference type="SUPFAM" id="SSF46934">
    <property type="entry name" value="UBA-like"/>
    <property type="match status" value="1"/>
</dbReference>
<evidence type="ECO:0000256" key="1">
    <source>
        <dbReference type="SAM" id="MobiDB-lite"/>
    </source>
</evidence>
<dbReference type="SMART" id="SM00213">
    <property type="entry name" value="UBQ"/>
    <property type="match status" value="1"/>
</dbReference>
<feature type="region of interest" description="Disordered" evidence="1">
    <location>
        <begin position="124"/>
        <end position="161"/>
    </location>
</feature>
<dbReference type="SUPFAM" id="SSF54236">
    <property type="entry name" value="Ubiquitin-like"/>
    <property type="match status" value="1"/>
</dbReference>
<feature type="compositionally biased region" description="Polar residues" evidence="1">
    <location>
        <begin position="147"/>
        <end position="161"/>
    </location>
</feature>
<sequence length="416" mass="43310">MCSSNLILKLTSDHLISCTFISPTMSEETTSSEIQINIKGPNELKLQISISTDKTVTELKDAIATKSNVEADRQRLIYSGVYLPFYPPENQYLNRVVQAEYSRHDEDLLSVYKIQSSHTIHMVKGAARSGAGSSSTPSTTPASSQPLPNMQTGQNVHDPLTTLNSHLGFGALNGFNPFADMGLNPNDPNMLQGMMNSPQFLQQMSSMMSNPAILDQIIASNPQLQAMGPQFREAMQSEQFRSLLSNPEYLQSMLRMSAMMNGGGGGGGMGGLGGMGGMFGGAPGFPAPGTPGGGGGENSAVTTPSSNPSPTGAVPGSPGSGLGAGNPLFNPAMMQQMQQMFGAGGGAGFGGLGGFGAPAAPATPADTRPPEERFQVQLQQLNDMGFTNASQNVRALLATGGNVHSAIEYILGGGGI</sequence>
<dbReference type="InterPro" id="IPR006636">
    <property type="entry name" value="STI1_HS-bd"/>
</dbReference>
<dbReference type="GO" id="GO:0006511">
    <property type="term" value="P:ubiquitin-dependent protein catabolic process"/>
    <property type="evidence" value="ECO:0007669"/>
    <property type="project" value="TreeGrafter"/>
</dbReference>
<dbReference type="PROSITE" id="PS50053">
    <property type="entry name" value="UBIQUITIN_2"/>
    <property type="match status" value="1"/>
</dbReference>
<keyword evidence="5" id="KW-1185">Reference proteome</keyword>